<organism evidence="1 2">
    <name type="scientific">Channa striata</name>
    <name type="common">Snakehead murrel</name>
    <name type="synonym">Ophicephalus striatus</name>
    <dbReference type="NCBI Taxonomy" id="64152"/>
    <lineage>
        <taxon>Eukaryota</taxon>
        <taxon>Metazoa</taxon>
        <taxon>Chordata</taxon>
        <taxon>Craniata</taxon>
        <taxon>Vertebrata</taxon>
        <taxon>Euteleostomi</taxon>
        <taxon>Actinopterygii</taxon>
        <taxon>Neopterygii</taxon>
        <taxon>Teleostei</taxon>
        <taxon>Neoteleostei</taxon>
        <taxon>Acanthomorphata</taxon>
        <taxon>Anabantaria</taxon>
        <taxon>Anabantiformes</taxon>
        <taxon>Channoidei</taxon>
        <taxon>Channidae</taxon>
        <taxon>Channa</taxon>
    </lineage>
</organism>
<gene>
    <name evidence="1" type="ORF">Q5P01_005808</name>
</gene>
<comment type="caution">
    <text evidence="1">The sequence shown here is derived from an EMBL/GenBank/DDBJ whole genome shotgun (WGS) entry which is preliminary data.</text>
</comment>
<evidence type="ECO:0000313" key="2">
    <source>
        <dbReference type="Proteomes" id="UP001187415"/>
    </source>
</evidence>
<proteinExistence type="predicted"/>
<sequence>MEGQEERGRLGSRGYRPAGWPYHPRNPLIECRSAESGSAGIRQVGSAQPARHHLLPQHSSCTSLTFAQRTDDPRYGDAGGNLKMFKRHGRGRAWLF</sequence>
<reference evidence="1" key="1">
    <citation type="submission" date="2023-07" db="EMBL/GenBank/DDBJ databases">
        <title>Chromosome-level Genome Assembly of Striped Snakehead (Channa striata).</title>
        <authorList>
            <person name="Liu H."/>
        </authorList>
    </citation>
    <scope>NUCLEOTIDE SEQUENCE</scope>
    <source>
        <strain evidence="1">Gz</strain>
        <tissue evidence="1">Muscle</tissue>
    </source>
</reference>
<dbReference type="AlphaFoldDB" id="A0AA88NI86"/>
<dbReference type="EMBL" id="JAUPFM010000003">
    <property type="protein sequence ID" value="KAK2857073.1"/>
    <property type="molecule type" value="Genomic_DNA"/>
</dbReference>
<keyword evidence="2" id="KW-1185">Reference proteome</keyword>
<evidence type="ECO:0000313" key="1">
    <source>
        <dbReference type="EMBL" id="KAK2857073.1"/>
    </source>
</evidence>
<dbReference type="Proteomes" id="UP001187415">
    <property type="component" value="Unassembled WGS sequence"/>
</dbReference>
<name>A0AA88NI86_CHASR</name>
<accession>A0AA88NI86</accession>
<protein>
    <submittedName>
        <fullName evidence="1">Uncharacterized protein</fullName>
    </submittedName>
</protein>